<name>A0A914GUK2_GLORO</name>
<proteinExistence type="predicted"/>
<feature type="compositionally biased region" description="Gly residues" evidence="1">
    <location>
        <begin position="33"/>
        <end position="50"/>
    </location>
</feature>
<evidence type="ECO:0000313" key="2">
    <source>
        <dbReference type="Proteomes" id="UP000887572"/>
    </source>
</evidence>
<reference evidence="3" key="1">
    <citation type="submission" date="2022-11" db="UniProtKB">
        <authorList>
            <consortium name="WormBaseParasite"/>
        </authorList>
    </citation>
    <scope>IDENTIFICATION</scope>
</reference>
<keyword evidence="2" id="KW-1185">Reference proteome</keyword>
<accession>A0A914GUK2</accession>
<dbReference type="Proteomes" id="UP000887572">
    <property type="component" value="Unplaced"/>
</dbReference>
<organism evidence="2 3">
    <name type="scientific">Globodera rostochiensis</name>
    <name type="common">Golden nematode worm</name>
    <name type="synonym">Heterodera rostochiensis</name>
    <dbReference type="NCBI Taxonomy" id="31243"/>
    <lineage>
        <taxon>Eukaryota</taxon>
        <taxon>Metazoa</taxon>
        <taxon>Ecdysozoa</taxon>
        <taxon>Nematoda</taxon>
        <taxon>Chromadorea</taxon>
        <taxon>Rhabditida</taxon>
        <taxon>Tylenchina</taxon>
        <taxon>Tylenchomorpha</taxon>
        <taxon>Tylenchoidea</taxon>
        <taxon>Heteroderidae</taxon>
        <taxon>Heteroderinae</taxon>
        <taxon>Globodera</taxon>
    </lineage>
</organism>
<sequence>MSQHQTNAVVGVVQKEEMEEKINKRRDVRFGDGSSGGEGGEGQNGLWGGQGSGVGSLINLFTTPPLIAADRNVADGETRRRWKGMRSSSICIGCSVSPTDGFVSSYWLIPFGHLLLLPAFPSKPHP</sequence>
<dbReference type="AlphaFoldDB" id="A0A914GUK2"/>
<dbReference type="WBParaSite" id="Gr19_v10_g11334.t2">
    <property type="protein sequence ID" value="Gr19_v10_g11334.t2"/>
    <property type="gene ID" value="Gr19_v10_g11334"/>
</dbReference>
<feature type="region of interest" description="Disordered" evidence="1">
    <location>
        <begin position="1"/>
        <end position="50"/>
    </location>
</feature>
<evidence type="ECO:0000256" key="1">
    <source>
        <dbReference type="SAM" id="MobiDB-lite"/>
    </source>
</evidence>
<evidence type="ECO:0000313" key="3">
    <source>
        <dbReference type="WBParaSite" id="Gr19_v10_g11334.t2"/>
    </source>
</evidence>
<protein>
    <submittedName>
        <fullName evidence="3">Uncharacterized protein</fullName>
    </submittedName>
</protein>